<evidence type="ECO:0000313" key="2">
    <source>
        <dbReference type="EMBL" id="CEH15575.1"/>
    </source>
</evidence>
<dbReference type="AlphaFoldDB" id="A0A0P1BIA0"/>
<keyword evidence="3" id="KW-1185">Reference proteome</keyword>
<accession>A0A0P1BIA0</accession>
<dbReference type="EMBL" id="CCYA01000264">
    <property type="protein sequence ID" value="CEH15575.1"/>
    <property type="molecule type" value="Genomic_DNA"/>
</dbReference>
<feature type="compositionally biased region" description="Basic and acidic residues" evidence="1">
    <location>
        <begin position="194"/>
        <end position="211"/>
    </location>
</feature>
<evidence type="ECO:0000313" key="3">
    <source>
        <dbReference type="Proteomes" id="UP000054845"/>
    </source>
</evidence>
<feature type="region of interest" description="Disordered" evidence="1">
    <location>
        <begin position="1"/>
        <end position="73"/>
    </location>
</feature>
<sequence>MSSLHTPTSPSPSPPAINITSHSRASDSAHLAPSRPLGSRNASSSRSLSASSANVKNASSSSSTSESRTGSEEEGMTMMTTMMMPPPPKIPASRLWDASEANVVRSRSGTVLTRGLVLKADGGAKRPRLDLHLQGAPNFRRADCDEVYGCAQPTWAGLRGVLSVLNCQPAAASSSYARARGRPTAGGVAAARSRSADVKLKRDEEGKRSNETDALLPDQPRALPNLPDTSA</sequence>
<dbReference type="OrthoDB" id="66369at2759"/>
<evidence type="ECO:0000256" key="1">
    <source>
        <dbReference type="SAM" id="MobiDB-lite"/>
    </source>
</evidence>
<feature type="compositionally biased region" description="Low complexity" evidence="1">
    <location>
        <begin position="39"/>
        <end position="68"/>
    </location>
</feature>
<dbReference type="Gene3D" id="3.90.190.10">
    <property type="entry name" value="Protein tyrosine phosphatase superfamily"/>
    <property type="match status" value="1"/>
</dbReference>
<dbReference type="InterPro" id="IPR029021">
    <property type="entry name" value="Prot-tyrosine_phosphatase-like"/>
</dbReference>
<proteinExistence type="predicted"/>
<feature type="region of interest" description="Disordered" evidence="1">
    <location>
        <begin position="173"/>
        <end position="231"/>
    </location>
</feature>
<dbReference type="Proteomes" id="UP000054845">
    <property type="component" value="Unassembled WGS sequence"/>
</dbReference>
<protein>
    <submittedName>
        <fullName evidence="2">Uncharacterized protein</fullName>
    </submittedName>
</protein>
<organism evidence="2 3">
    <name type="scientific">Ceraceosorus bombacis</name>
    <dbReference type="NCBI Taxonomy" id="401625"/>
    <lineage>
        <taxon>Eukaryota</taxon>
        <taxon>Fungi</taxon>
        <taxon>Dikarya</taxon>
        <taxon>Basidiomycota</taxon>
        <taxon>Ustilaginomycotina</taxon>
        <taxon>Exobasidiomycetes</taxon>
        <taxon>Ceraceosorales</taxon>
        <taxon>Ceraceosoraceae</taxon>
        <taxon>Ceraceosorus</taxon>
    </lineage>
</organism>
<reference evidence="2 3" key="1">
    <citation type="submission" date="2014-09" db="EMBL/GenBank/DDBJ databases">
        <authorList>
            <person name="Magalhaes I.L.F."/>
            <person name="Oliveira U."/>
            <person name="Santos F.R."/>
            <person name="Vidigal T.H.D.A."/>
            <person name="Brescovit A.D."/>
            <person name="Santos A.J."/>
        </authorList>
    </citation>
    <scope>NUCLEOTIDE SEQUENCE [LARGE SCALE GENOMIC DNA]</scope>
</reference>
<name>A0A0P1BIA0_9BASI</name>